<feature type="domain" description="Carrier" evidence="7">
    <location>
        <begin position="5579"/>
        <end position="5654"/>
    </location>
</feature>
<dbReference type="InterPro" id="IPR025110">
    <property type="entry name" value="AMP-bd_C"/>
</dbReference>
<dbReference type="Gene3D" id="3.40.50.12780">
    <property type="entry name" value="N-terminal domain of ligase-like"/>
    <property type="match status" value="4"/>
</dbReference>
<dbReference type="InterPro" id="IPR009081">
    <property type="entry name" value="PP-bd_ACP"/>
</dbReference>
<dbReference type="Pfam" id="PF00501">
    <property type="entry name" value="AMP-binding"/>
    <property type="match status" value="5"/>
</dbReference>
<keyword evidence="3" id="KW-0597">Phosphoprotein</keyword>
<dbReference type="Pfam" id="PF13193">
    <property type="entry name" value="AMP-binding_C"/>
    <property type="match status" value="5"/>
</dbReference>
<dbReference type="Gene3D" id="3.40.50.980">
    <property type="match status" value="2"/>
</dbReference>
<dbReference type="Gene3D" id="1.10.1200.10">
    <property type="entry name" value="ACP-like"/>
    <property type="match status" value="4"/>
</dbReference>
<dbReference type="InterPro" id="IPR042099">
    <property type="entry name" value="ANL_N_sf"/>
</dbReference>
<keyword evidence="4" id="KW-0677">Repeat</keyword>
<gene>
    <name evidence="8" type="ORF">O4213_08535</name>
</gene>
<dbReference type="EMBL" id="JAPWIE010000002">
    <property type="protein sequence ID" value="MCZ4550028.1"/>
    <property type="molecule type" value="Genomic_DNA"/>
</dbReference>
<dbReference type="SUPFAM" id="SSF52777">
    <property type="entry name" value="CoA-dependent acyltransferases"/>
    <property type="match status" value="14"/>
</dbReference>
<dbReference type="RefSeq" id="WP_301570569.1">
    <property type="nucleotide sequence ID" value="NZ_JAPWIE010000002.1"/>
</dbReference>
<protein>
    <submittedName>
        <fullName evidence="8">Amino acid adenylation domain-containing protein</fullName>
    </submittedName>
</protein>
<dbReference type="InterPro" id="IPR023213">
    <property type="entry name" value="CAT-like_dom_sf"/>
</dbReference>
<dbReference type="InterPro" id="IPR029058">
    <property type="entry name" value="AB_hydrolase_fold"/>
</dbReference>
<dbReference type="Pfam" id="PF00668">
    <property type="entry name" value="Condensation"/>
    <property type="match status" value="7"/>
</dbReference>
<evidence type="ECO:0000313" key="8">
    <source>
        <dbReference type="EMBL" id="MCZ4550028.1"/>
    </source>
</evidence>
<dbReference type="Pfam" id="PF00975">
    <property type="entry name" value="Thioesterase"/>
    <property type="match status" value="1"/>
</dbReference>
<proteinExistence type="predicted"/>
<dbReference type="InterPro" id="IPR010060">
    <property type="entry name" value="NRPS_synth"/>
</dbReference>
<dbReference type="Gene3D" id="3.40.50.1820">
    <property type="entry name" value="alpha/beta hydrolase"/>
    <property type="match status" value="1"/>
</dbReference>
<dbReference type="PROSITE" id="PS00012">
    <property type="entry name" value="PHOSPHOPANTETHEINE"/>
    <property type="match status" value="4"/>
</dbReference>
<dbReference type="Gene3D" id="3.30.300.30">
    <property type="match status" value="5"/>
</dbReference>
<dbReference type="InterPro" id="IPR020845">
    <property type="entry name" value="AMP-binding_CS"/>
</dbReference>
<dbReference type="Proteomes" id="UP001067235">
    <property type="component" value="Unassembled WGS sequence"/>
</dbReference>
<dbReference type="PANTHER" id="PTHR45527">
    <property type="entry name" value="NONRIBOSOMAL PEPTIDE SYNTHETASE"/>
    <property type="match status" value="1"/>
</dbReference>
<dbReference type="PANTHER" id="PTHR45527:SF1">
    <property type="entry name" value="FATTY ACID SYNTHASE"/>
    <property type="match status" value="1"/>
</dbReference>
<name>A0ABT4MSP0_GORRU</name>
<accession>A0ABT4MSP0</accession>
<dbReference type="SUPFAM" id="SSF56801">
    <property type="entry name" value="Acetyl-CoA synthetase-like"/>
    <property type="match status" value="5"/>
</dbReference>
<dbReference type="CDD" id="cd17643">
    <property type="entry name" value="A_NRPS_Cytc1-like"/>
    <property type="match status" value="1"/>
</dbReference>
<evidence type="ECO:0000256" key="4">
    <source>
        <dbReference type="ARBA" id="ARBA00022737"/>
    </source>
</evidence>
<dbReference type="SUPFAM" id="SSF47336">
    <property type="entry name" value="ACP-like"/>
    <property type="match status" value="5"/>
</dbReference>
<feature type="domain" description="Carrier" evidence="7">
    <location>
        <begin position="990"/>
        <end position="1067"/>
    </location>
</feature>
<sequence>MERRLRLSDAPRLSHAQWGIWFAQELAPQSPVFSIGQIAWLPEGADADLLARAVGVAVHDAEVLWTVFEVDDSGPRQLARPPENPPAIAVSMFDGTADALRAQARVRVSEPIPLDGDQLFDTSVWRLTDGRLAWEFRTHHILLDAYAISLLTRRVAQVYTALARGESVPESTFGTVAEMIAAEDDYDSSDVAERDRTYWRDLVESRGHEGRVQVPAAPEPEMPISVSVKLDRDIIDRVDRLAKPLGATWGDAMIALWGWYNAVRNGDTATTIGIPVMARRGAGLLTPMMQVNILPLELEFNPRDRVADVLTRATAGLKDIRRHQRFRGERLVEVTDGVKPALSQINLHVFDYNADFDGVPAVTEALATGPAEDLNLFVYNDPVNGFVLELKADPSRYDEAALRVHLRRIVSAVRELSSLTGDDPLRALSPADHTDLASLTEWASQPAAIPQAPVIGGTSRPAATIDARLQSAAHHHPTRVAVIAGADTRLTYTEFDELVNQVARYLISIGTRTGDRVAVMAGRDEWLPVMLAAVMRAGAVYVPIDPDNPADRIRFLLGDAAPRVVVTNTGRAPEIDAVLADEGIPVVDLADSGTRRAVSELSSAPVLDVDRSRRLVAEDAAYLIYTSGTTGVPKGVVVSHANVIALFDATQHFDFSADDVWILLHSYAFDFSVWEQWAPLTTGATLVVVDQEVVRDPVLIGDAIRRHQVTVLNQTPSAFYALSDVEDARPDTAELALRTVVFGGEALDVTRLSSWLQRHLGGPTLINMYGITETTVHVTEAVVTGDRAARGGSMIGTPLPGLRADVLTPHLQCVPVGVVGELYVAGPQVTRGYRGRAALTATRFIANPNGSGDRMYRTGDLARWTENGELEYLGRIDDQVEIRGFRIEPGEVTAAVQSHPAVTAAAVVPIEQPDSGNLLAAYYCTRAGTDAHGVPLEEALHEWVAAALPAYMVPSVFVRVEALPMTKNGKLDRRALPAIDLAEHAGRGRELLSEDEFAIASVFRDVLGLGPDAPISADDDFFKLGGDSIVSIQAVSHARRVGLVTTAKQVFEQRTVARIAASAMPVAQEPEVFGRDAAEEHGLGASAPLMPIAHRLSAAAGFDSFAQTFVFAGPATVTATQLRGAFERLVDRHPALRARVGERGGELQLEIGSAAHSVTEQLDHHELEDAATSHWGSQRWQHQLTEITATLAHSLDPADGTMWRATWATVEGESTGRLIVVIHHLVVDGVSWRILGDDLAAAMSLEGGDVAAALSTPGTGLLAWSHALTAAARTPALEEQRALWLSMANPSERPLGARHLDPRRDSYEQVRHVTVNASGETSAALLADIPRIVSGTVNDALLGALSAALGIWSSRRDAPTDHGILLGLEGHGREESVVSGSDLSTTVGWFTSWYPVRLPVSADDADDPTMPSPQRLVDAVLAVKETLAAIPDKGIGFGVLRHLSPAPDDVLRSLDHPQVSFNYLGQFSVVDDDVASWRPAPETGGIALHVADEAPAPAIVDITARSIVSDTGVRLVADVAYVHTVIDEDAVQELAELWVEALSALAEHATGPGAVLSHSPSDFPLVNISSAAIREWEDELGELADVHPLTPAQRGVLFHSQLGVGHGGVDLYVAQHIRDVIGPLSQERLQDAWLAVSAKHPQLRVTVRAGNDGTPVAVVPKAMHQPVTVVDLRASDDPDRDLERFADEDRARGFDLEPGAGEGGGRETAALVRLAVALVDDTTSVLVLTSHHAVLDGWSTPLLVQELLRAYRDPESVASRVDDTFQRFARRLAAANDEQAAQTWRAALAAVDEPTLIAGGWQPDDGGFPDTTVASLTAEETAALTTLAGRRGVTLNTVIQAAWAVTLHAHTGSSTAVFGSVVSGRSEDVDGIETAIGMFVNTIPTVVSLTPDMTIGSVLESTHRFNVSVLDCHHTSLTEMHRLSGQSVLFDTLVVMENYVSDDAVLAGLERANGLSVGLRQWRDSTNYPLTLRILPAAELSLELSYYPDGVSAAAAERVLDTVVRTLRAFGSGVDEAVSRLDLVGATDAALLQRISRGPAMQFPDVTVDALLSAAAQEHDGRPAVTFRDVELTYAQFDSTVNRLARLLIATGVRVGDRVVSIAGRDEWLPISTAAIIRAGGVYVPVDPELPAQRRDQMIVDCTPAVIVINSDGHTLRDLPDVHGEVSLVDLRAPSTHDEMAAVSDAPVTDSERSRRLYPEHSVYLMYTSGTTGAPKGVEVNHRALVNRLSWAAAQSGGSQHPVGVAKSGVGFIDALTEILQMITVGGRLVVADDDAAKDPALLAQLCDAFGVTDAVMVPSLARSLASAGATLDSLRRLTLSGEQLDSAVRDQLGSAFPHAAVSNYYGSTEVTGDVTTHAATSADAGPIPIGTPVPNSGVAILDSWLRPSPRGVVGELYASGAQLALGYHAGFALTASRFVADPAGFGNRLYRTGDLARWNAEGVVEYVGRADDQVKIRGRRVEPGEIAAILGTHPEVGEATVVAAAAPDSSIMLVAYYSVARDAQPSVVDGDDRSDAGLDHRLRTWAGARCAPHMVPTVFVRLDAMPLTVNGKLDRKALPAVDLGALSGKGRALAAGTERVVGDLVVEVLGLGDTELSADDDFFALGGHSLVATRLVALLNERCACALTLRSVFDHRTVAALAAAVRTAADNSGPQHLPRPGDVPRTEQIPASSGQQALWAIEALSDSDARYVVPVKWQVTGRFDPSAWERAIELVVRRHEALRTRLVEAGADGLVQVVEPADSVGRWLTTERLDLDGSSTSGGDTHSFWDVIEDWAQSPISLRSDMPIRSLIATAPDRTHIIAVAIHHAFVDEWSMSTIAGELWIAYDAYAEGRQPSLPEITVQYADFALWQHELSRIGALDSDVEYWTETLADAPELSTLPSDRPRPVTPTYEGAHREFVVDDSTTAALQEISAATDASLFVIVHAAVALTLHRMGAGSDLLISSPTAGRESAAVMSTVGYFINTVVFRHRLDPTLTPGAFVQATREMVLEALDHQAVPFDEVVAASRVGRVAGANPLSQVLLNFITEDEQIRDVIPTPAGLSQLEKIGGILRTVKADLEIEFRVVDGRLTGGVSYATELYEAATIDRLVDVFTAALEVIAHDRGRTLGATEFGGHDEHVMIEARIPDGSILSELTVDGMVRSALRERPAGPALVFGERTYSAGEFDAQVNALARHLIFAGVQVGDRVAVLMRRRPELPLAMAAVVRAGAAFVLIDPVHPHERIRYLVEDSAPAAIVTAGPAGDVPAQGGEVVIDLTDPGVTAQLKATDTDTVDDSERSRILHPDDSVYVVYTSGTTGRPKGVDISHRAFGELLRRRQELCELTPGDRVMARTAIGFDPAAAELFWPLIFGGVAHYLDDDEFAVPARIVDLLNRNEFVWIDFTPSLMEELLRQESLSRLSPRVLSLGGETVPLTLVRELHERFGIRAWNIYGPAEATIEIVAGQFDPTAEYRRGRLPIGRPLANTDAVVLDSWLRRVPAGTIGELYVSGVQLARGYHRRPGHSAASFVADPWGNGRRLYRTGDLARWNAEGSLEYLGRDDDQVKIRGQRVEPGEVAAVVAGHEWVGSAAVVAVDHPVSGKTLVGYVTARGEGARLSDVLFVERMRDWVGERIPAHMVPSAFARLDVLPVTANGKVDRNALPAVEVGVPTGRGAELTTDTERVVAEVVATVLGVGDGSEMTAGSDFFALGGHSLLATRVIAELNERCGSALTMRAVFEHPTVAGLGAALDAVLTDTTSSPKGRQLGVADRPDRIPASYGQQALWAIGQATGPSSQYVIGDALRVDDEIDASTLRAAVVSVVRRHEALRTHFAWQADDLLQIIRDPDEAEAIPYEVLEVADDEVATVAGQQLSRPRDGSEAWPVGFVHLRSAGGQWLLVAGHHIVFDETSFDVFLSDLDLALRAERGDRDARGRLSAGEGALRQFADWALRERAVLDTAWGGREALLDRVTTRLADYVVYPYLPYDHHGSGRPPASESAEAECVLPRSLVEQFQEFTAHSRTTPLMLLNAALSAALSSAGAPVRSIYGTPATLREGPDEQQSIGYHLNTVPVPVSTEPASSFGENVSQARRLMLESLDTRDMPFEFVASSPSLRVSADSSSPVFQVLTAFRAAAPEEIHHHLTRAVDVLDAGRTASVAKFDLTVAIIAEDGAWRLWFSYASALFDAATIERMMEATAYLLVAGSQSPESSVRQLYDEYLASARFRDSGSRGAGRKATRHTVGSIHSGQVGLPADRFSISRVRAATLAVLGWSIVGSGELDLPFEVLRTGDAQIARPSATGPWITCRTTDGIHADDVQIQVPDDGRYDLESVDVITGLVLAVLDTPDPAMLQIDLPSPGLVAEQRDVAGRNVDDLTDLWLDYADTADSVDPAVPLVGTDARWRVGRSVAHADSAAGHPARVAAVSATVGALASAGVLAPDALIAEGTIVDVDEPSREGMCRFVVGRARRTFPVLITWRSDAGELDDVSRTALSMSGDEAEGFLILRDHSPSTIGVFDDLPDAQVAVRIHHSDSHTPPTCDPDDDHCVIVDVIVARTQERAVPVTVRVTTTLAVEVQDLAERIALDIAATGISAGDPAVLDPRVAGVVSEQRAGTELVAVDAQVTAELSATFGAIAEILPVSPLQEGLLFHLLSASAAESTDVYSSQFVIDFTGPVDPARFHAATTALLYRYPNLRAGFHLDGDSTYQVIAGRVVAPWTFYREEETTRVGRTAILHDERRRPFAADAPPLIRFALLQHDSEHWTLSVVFEHLLMDGWSSGLMLQALFALYDDIDVAADAVPEHTVAAEPAFRDYLQWLASRDIAQGYSVWTRELAGIESPTLIRPGATEPARAVHARDHDIDIDDSLAAALRTLAAEAGVTLASVLYTAWGVLLSKLVGSDDVVFGTVASGRSADLEDSDQIIGLLFNTVPVRTTVQPGVSIREHLRAQQRSQLETIDHPYVQLSQLHSALGVDQLFDTLFVLQNHQWTDTDSSRIGPHGSITIDDVALMDSTHYPVSIACHPGDTIHLRCAYRSDLISPDEVVALMARFVSVLQGFVADPGAPMARISVLSDAEAVAGVTAELVARPIPQETIASLLARQVATHPQRIALVSGDVRLTFSEMSTQVRAMAAELIRCGIGPEDRVALFLRRDHRMAIAMFAVFEIGAAYVPIDTELPSARVEYILEDSEASLVCTSGDLVPSLPDSAPAVLRVDDEITPADTGDTVRPVDPDSLAYIIYTSGSTGEPKGVAVPYRGLINMFFNHVERIFRPATEGRGGEPMKIAHTTSFSFDASWEQLFWLLDGHAVYVIDESMRKDPAALLAYYAQNRIDGFDVTPSYGELLVESGLFTPRPESEHGGISLFSLGGEAVPETLWTTLRERPGMWSYNLYGPTEYTINALGANLAESDRPNVGQPIFNTMAMLLDRSMTPVLPGVAGELYVSGVGIGRGYQGRPGQTAAAFVAHPWQAGERMYRTGDLMRRLPDGSLEYLGRSDDQVKIRGFRIEPAEIASVLVARDDVSRATVIVRKETTGKALHAYVVPAGEGVVLEVSDLRDHLAARLPDYMVPSAIGVVEDIPLTVNGKVDARRLPEIDVAHHVVVEPRTETERAIADAVADTLGLSQVSVDADFFGLGGHSLLAMRLAGRLSNTLGRQVSVRAIFDHPTVIGLAAVLDRDVRSDAAAEGSGLPRVGEIERPAQIPASYGQQSLWVIDELAGASPTYTVTVLWHISGELAVDAWTLALRDVVARHEPLRTRLAEAADGAITQIIGPPESVDRWLQIDRIEARGRSDADTITLIEQWGRKPMSVGADSTVRGVIVDRGGNRHVVGMALHHAFVDEGSIGAVSGDLWGAYAERRRGLAPSFEPLPVQFADFAVWQRSMFDSGRFSESARYWTDQLSDAPELSTLPTDFTRPVRQSFRGVDVTIPLERSLMARLRLVTGQLEVSMFMALHAATAVTMNRLGAGSDVVLGSPAGGREDEAVADTVGYLVNTLPIRHRMSPQDTYRAVLTRARNTVLEAFEHQRVPFDQIVAAMHGAHVAGANPLVQVLVSYVAQSADPHERDLLARSGLDPLEPLGGSLGVVKADLDLFFVDDGDGVDANLSYAVDLYEESTIRRFIDTFVKVLEGIVDELDVSLAVAEPLGREYMTHIDPVESAGRVEGRGDAIGTVDALLSSAAAAHGSRTAVVHGAVEWSFAEFDSRVNQVARQLLAVGVRVGDHVAVVGRRDEWLPVMVAAVLRAGGAYLPLDPDQPEDRIAYLLSDSSPAVIVTNSAGWRPPADIETTVVDAVATIDVHDSSIAQQSDSPIDDSHRSRELLIDDAAYLIYTSGTTGRPKGVVVSHRALANRLLWGRETYPLAGGVLAKTPIGFDVSLPELLSPLVEGHPVVVLAAGDHRDPWKIADTLTRRGVERVNFVPSMADVLVENVRADAGARVGEVMLAGEALRWSLAESVESTLGAKVLNIYGPTEAGEVMYFDCAADSGAAREGHVPIGRPVSNSAVAVLDSWLRPVPAGVVGELYLSGAQVARGYHDRFGLTASRFVADPQRCGERLYRTGDLVRSNIHGQLEYVGRADDQIKIRGQRVEPGEVAAILDTHPRVSAAAVIAVDHPVAGKTLVAYVTSSEPDLDPVTFAAHLRDWTGTRLPAHMVPTAFTTLEMLPVTANGKLDRRALPAVDLGGIGGGGRQLSPGTERAVGELVAAVLGLEDVELSADDDFFALGGHSFTAVRLASRIAAEFGVVVGVRHIFENPVLSAVADLVDRSTAHTDADQLRESVVLELSPAQETGNRQHLFCVYPASGSAVMYERLVAHVPEGMAVHGLQNVALFDPDIDMGDLESTARWYYDIVDDVAAGEDIHLLGWSYGAHLAFALAKLIEKHSDSRVLTLTLLDSGPTPEPGFWDRMSIEESIIDFCYAFDIADSKEITSIDELVAHAVHVAPLWPGVSESDVRGMLKSGATATEHLSRPTQGQVHADALLLQASERGNLDTYNWREHIVGKVEYSTTIKGHREMLDDDVVAQWGGRLRRFISGTRQ</sequence>
<feature type="region of interest" description="Disordered" evidence="6">
    <location>
        <begin position="2650"/>
        <end position="2670"/>
    </location>
</feature>
<feature type="domain" description="Carrier" evidence="7">
    <location>
        <begin position="3659"/>
        <end position="3734"/>
    </location>
</feature>
<evidence type="ECO:0000259" key="7">
    <source>
        <dbReference type="PROSITE" id="PS50075"/>
    </source>
</evidence>
<evidence type="ECO:0000256" key="1">
    <source>
        <dbReference type="ARBA" id="ARBA00001957"/>
    </source>
</evidence>
<dbReference type="Gene3D" id="3.30.559.30">
    <property type="entry name" value="Nonribosomal peptide synthetase, condensation domain"/>
    <property type="match status" value="7"/>
</dbReference>
<dbReference type="Gene3D" id="3.30.559.10">
    <property type="entry name" value="Chloramphenicol acetyltransferase-like domain"/>
    <property type="match status" value="7"/>
</dbReference>
<dbReference type="NCBIfam" id="TIGR01720">
    <property type="entry name" value="NRPS-para261"/>
    <property type="match status" value="1"/>
</dbReference>
<comment type="caution">
    <text evidence="8">The sequence shown here is derived from an EMBL/GenBank/DDBJ whole genome shotgun (WGS) entry which is preliminary data.</text>
</comment>
<feature type="domain" description="Carrier" evidence="7">
    <location>
        <begin position="6665"/>
        <end position="6739"/>
    </location>
</feature>
<dbReference type="InterPro" id="IPR001242">
    <property type="entry name" value="Condensation_dom"/>
</dbReference>
<keyword evidence="5" id="KW-0045">Antibiotic biosynthesis</keyword>
<dbReference type="Gene3D" id="2.30.38.10">
    <property type="entry name" value="Luciferase, Domain 3"/>
    <property type="match status" value="1"/>
</dbReference>
<dbReference type="InterPro" id="IPR045851">
    <property type="entry name" value="AMP-bd_C_sf"/>
</dbReference>
<dbReference type="SUPFAM" id="SSF53474">
    <property type="entry name" value="alpha/beta-Hydrolases"/>
    <property type="match status" value="1"/>
</dbReference>
<dbReference type="InterPro" id="IPR020806">
    <property type="entry name" value="PKS_PP-bd"/>
</dbReference>
<dbReference type="NCBIfam" id="NF003417">
    <property type="entry name" value="PRK04813.1"/>
    <property type="match status" value="5"/>
</dbReference>
<dbReference type="SMART" id="SM00823">
    <property type="entry name" value="PKS_PP"/>
    <property type="match status" value="5"/>
</dbReference>
<dbReference type="PROSITE" id="PS00455">
    <property type="entry name" value="AMP_BINDING"/>
    <property type="match status" value="5"/>
</dbReference>
<dbReference type="NCBIfam" id="TIGR01733">
    <property type="entry name" value="AA-adenyl-dom"/>
    <property type="match status" value="5"/>
</dbReference>
<comment type="cofactor">
    <cofactor evidence="1">
        <name>pantetheine 4'-phosphate</name>
        <dbReference type="ChEBI" id="CHEBI:47942"/>
    </cofactor>
</comment>
<dbReference type="CDD" id="cd19531">
    <property type="entry name" value="LCL_NRPS-like"/>
    <property type="match status" value="2"/>
</dbReference>
<keyword evidence="9" id="KW-1185">Reference proteome</keyword>
<dbReference type="CDD" id="cd05930">
    <property type="entry name" value="A_NRPS"/>
    <property type="match status" value="4"/>
</dbReference>
<evidence type="ECO:0000256" key="2">
    <source>
        <dbReference type="ARBA" id="ARBA00022450"/>
    </source>
</evidence>
<dbReference type="InterPro" id="IPR010071">
    <property type="entry name" value="AA_adenyl_dom"/>
</dbReference>
<evidence type="ECO:0000256" key="3">
    <source>
        <dbReference type="ARBA" id="ARBA00022553"/>
    </source>
</evidence>
<dbReference type="PROSITE" id="PS50075">
    <property type="entry name" value="CARRIER"/>
    <property type="match status" value="5"/>
</dbReference>
<dbReference type="InterPro" id="IPR006162">
    <property type="entry name" value="Ppantetheine_attach_site"/>
</dbReference>
<dbReference type="InterPro" id="IPR036736">
    <property type="entry name" value="ACP-like_sf"/>
</dbReference>
<evidence type="ECO:0000313" key="9">
    <source>
        <dbReference type="Proteomes" id="UP001067235"/>
    </source>
</evidence>
<evidence type="ECO:0000256" key="5">
    <source>
        <dbReference type="ARBA" id="ARBA00023194"/>
    </source>
</evidence>
<organism evidence="8 9">
    <name type="scientific">Gordonia rubripertincta</name>
    <name type="common">Rhodococcus corallinus</name>
    <dbReference type="NCBI Taxonomy" id="36822"/>
    <lineage>
        <taxon>Bacteria</taxon>
        <taxon>Bacillati</taxon>
        <taxon>Actinomycetota</taxon>
        <taxon>Actinomycetes</taxon>
        <taxon>Mycobacteriales</taxon>
        <taxon>Gordoniaceae</taxon>
        <taxon>Gordonia</taxon>
    </lineage>
</organism>
<feature type="domain" description="Carrier" evidence="7">
    <location>
        <begin position="2576"/>
        <end position="2650"/>
    </location>
</feature>
<dbReference type="InterPro" id="IPR000873">
    <property type="entry name" value="AMP-dep_synth/lig_dom"/>
</dbReference>
<keyword evidence="2" id="KW-0596">Phosphopantetheine</keyword>
<dbReference type="InterPro" id="IPR001031">
    <property type="entry name" value="Thioesterase"/>
</dbReference>
<evidence type="ECO:0000256" key="6">
    <source>
        <dbReference type="SAM" id="MobiDB-lite"/>
    </source>
</evidence>
<dbReference type="Pfam" id="PF00550">
    <property type="entry name" value="PP-binding"/>
    <property type="match status" value="5"/>
</dbReference>
<reference evidence="8" key="1">
    <citation type="submission" date="2022-12" db="EMBL/GenBank/DDBJ databases">
        <authorList>
            <person name="Krivoruchko A.V."/>
            <person name="Elkin A."/>
        </authorList>
    </citation>
    <scope>NUCLEOTIDE SEQUENCE</scope>
    <source>
        <strain evidence="8">IEGM 1388</strain>
    </source>
</reference>